<reference evidence="2" key="2">
    <citation type="submission" date="2015-01" db="EMBL/GenBank/DDBJ databases">
        <title>Evolutionary Origins and Diversification of the Mycorrhizal Mutualists.</title>
        <authorList>
            <consortium name="DOE Joint Genome Institute"/>
            <consortium name="Mycorrhizal Genomics Consortium"/>
            <person name="Kohler A."/>
            <person name="Kuo A."/>
            <person name="Nagy L.G."/>
            <person name="Floudas D."/>
            <person name="Copeland A."/>
            <person name="Barry K.W."/>
            <person name="Cichocki N."/>
            <person name="Veneault-Fourrey C."/>
            <person name="LaButti K."/>
            <person name="Lindquist E.A."/>
            <person name="Lipzen A."/>
            <person name="Lundell T."/>
            <person name="Morin E."/>
            <person name="Murat C."/>
            <person name="Riley R."/>
            <person name="Ohm R."/>
            <person name="Sun H."/>
            <person name="Tunlid A."/>
            <person name="Henrissat B."/>
            <person name="Grigoriev I.V."/>
            <person name="Hibbett D.S."/>
            <person name="Martin F."/>
        </authorList>
    </citation>
    <scope>NUCLEOTIDE SEQUENCE [LARGE SCALE GENOMIC DNA]</scope>
    <source>
        <strain evidence="2">MUT 4182</strain>
    </source>
</reference>
<organism evidence="1 2">
    <name type="scientific">Tulasnella calospora MUT 4182</name>
    <dbReference type="NCBI Taxonomy" id="1051891"/>
    <lineage>
        <taxon>Eukaryota</taxon>
        <taxon>Fungi</taxon>
        <taxon>Dikarya</taxon>
        <taxon>Basidiomycota</taxon>
        <taxon>Agaricomycotina</taxon>
        <taxon>Agaricomycetes</taxon>
        <taxon>Cantharellales</taxon>
        <taxon>Tulasnellaceae</taxon>
        <taxon>Tulasnella</taxon>
    </lineage>
</organism>
<proteinExistence type="predicted"/>
<keyword evidence="2" id="KW-1185">Reference proteome</keyword>
<dbReference type="EMBL" id="KN823390">
    <property type="protein sequence ID" value="KIO17385.1"/>
    <property type="molecule type" value="Genomic_DNA"/>
</dbReference>
<reference evidence="1 2" key="1">
    <citation type="submission" date="2014-04" db="EMBL/GenBank/DDBJ databases">
        <authorList>
            <consortium name="DOE Joint Genome Institute"/>
            <person name="Kuo A."/>
            <person name="Girlanda M."/>
            <person name="Perotto S."/>
            <person name="Kohler A."/>
            <person name="Nagy L.G."/>
            <person name="Floudas D."/>
            <person name="Copeland A."/>
            <person name="Barry K.W."/>
            <person name="Cichocki N."/>
            <person name="Veneault-Fourrey C."/>
            <person name="LaButti K."/>
            <person name="Lindquist E.A."/>
            <person name="Lipzen A."/>
            <person name="Lundell T."/>
            <person name="Morin E."/>
            <person name="Murat C."/>
            <person name="Sun H."/>
            <person name="Tunlid A."/>
            <person name="Henrissat B."/>
            <person name="Grigoriev I.V."/>
            <person name="Hibbett D.S."/>
            <person name="Martin F."/>
            <person name="Nordberg H.P."/>
            <person name="Cantor M.N."/>
            <person name="Hua S.X."/>
        </authorList>
    </citation>
    <scope>NUCLEOTIDE SEQUENCE [LARGE SCALE GENOMIC DNA]</scope>
    <source>
        <strain evidence="1 2">MUT 4182</strain>
    </source>
</reference>
<evidence type="ECO:0000313" key="2">
    <source>
        <dbReference type="Proteomes" id="UP000054248"/>
    </source>
</evidence>
<dbReference type="HOGENOM" id="CLU_977252_0_0_1"/>
<sequence>MARVDVEMMSKYGRQVIQKAILWTKEWLDAIWLLTALYLSQAAWTRNQVAMFSVAKMILHIGMEALGNRNDAFGTIQTPNEGSRLKVLYSIILTCLNSREEDEVHFIIPSIITLGPFIAACIDDLCANSSMTCSALKALVLLRNVPTALENIPPSQLFLLANCCMDIVLGRGAWKKSSLMEKCYSDPFTLIPEEDAFDILCRLPRPTFPNALTATLNDCPVSLDPSSQDHLQLFDILEPLIWLSNMPVSVPEAHCALVEGGACEFLAKIILDSPQETWSWKDRAI</sequence>
<evidence type="ECO:0000313" key="1">
    <source>
        <dbReference type="EMBL" id="KIO17385.1"/>
    </source>
</evidence>
<gene>
    <name evidence="1" type="ORF">M407DRAFT_32943</name>
</gene>
<dbReference type="AlphaFoldDB" id="A0A0C3PRV3"/>
<dbReference type="Proteomes" id="UP000054248">
    <property type="component" value="Unassembled WGS sequence"/>
</dbReference>
<accession>A0A0C3PRV3</accession>
<protein>
    <submittedName>
        <fullName evidence="1">Uncharacterized protein</fullName>
    </submittedName>
</protein>
<dbReference type="OrthoDB" id="3246219at2759"/>
<name>A0A0C3PRV3_9AGAM</name>